<evidence type="ECO:0000256" key="6">
    <source>
        <dbReference type="ARBA" id="ARBA00023326"/>
    </source>
</evidence>
<dbReference type="GO" id="GO:0005576">
    <property type="term" value="C:extracellular region"/>
    <property type="evidence" value="ECO:0007669"/>
    <property type="project" value="TreeGrafter"/>
</dbReference>
<dbReference type="InterPro" id="IPR001547">
    <property type="entry name" value="Glyco_hydro_5"/>
</dbReference>
<comment type="similarity">
    <text evidence="1 7">Belongs to the glycosyl hydrolase 5 (cellulase A) family.</text>
</comment>
<evidence type="ECO:0000256" key="4">
    <source>
        <dbReference type="ARBA" id="ARBA00023277"/>
    </source>
</evidence>
<dbReference type="PANTHER" id="PTHR31297">
    <property type="entry name" value="GLUCAN ENDO-1,6-BETA-GLUCOSIDASE B"/>
    <property type="match status" value="1"/>
</dbReference>
<proteinExistence type="inferred from homology"/>
<evidence type="ECO:0000313" key="9">
    <source>
        <dbReference type="EMBL" id="MSS58860.1"/>
    </source>
</evidence>
<keyword evidence="5 7" id="KW-0326">Glycosidase</keyword>
<evidence type="ECO:0000256" key="1">
    <source>
        <dbReference type="ARBA" id="ARBA00005641"/>
    </source>
</evidence>
<evidence type="ECO:0000313" key="10">
    <source>
        <dbReference type="Proteomes" id="UP000461880"/>
    </source>
</evidence>
<protein>
    <submittedName>
        <fullName evidence="9">Cellulase family glycosylhydrolase</fullName>
    </submittedName>
</protein>
<evidence type="ECO:0000259" key="8">
    <source>
        <dbReference type="Pfam" id="PF00150"/>
    </source>
</evidence>
<evidence type="ECO:0000256" key="2">
    <source>
        <dbReference type="ARBA" id="ARBA00022801"/>
    </source>
</evidence>
<sequence length="375" mass="43608">MKLISSCTENIIHDPGIFWGSIIQRGKSMRVFEGFQKGINLGGWISQYSVFDEEHFKTFITEEDIHTIAELGFDHVRVPVDYSVLEDEEGNFLESGFCHLADCRRWCEAYGLNMLIDLHECYGYSFDPLKKDMDRRRFFYDESLQQRFLNLWREIAVRFAPWQNQIAFEPLNEVVLPEVSDAWNDLAGRYIRMMRTIVPESYLVVGGVRYNNVLSVPLLDLPADDRLVYNFHCYEPMIFTHQGAYWVDGMPSDFRIGYPKTLKEYKEAGSRLAADLAGAVYAEGIRDIGTGFFEDIFAPAVQKAEHDNVPLYCGEYGVIDLADNHDKIRWLRDIHKAFREFGIGHALWNYKEKDFGLQDERFSEIRDEFISTLSN</sequence>
<evidence type="ECO:0000256" key="5">
    <source>
        <dbReference type="ARBA" id="ARBA00023295"/>
    </source>
</evidence>
<dbReference type="AlphaFoldDB" id="A0A7X2NSX8"/>
<keyword evidence="6" id="KW-0624">Polysaccharide degradation</keyword>
<feature type="domain" description="Glycoside hydrolase family 5" evidence="8">
    <location>
        <begin position="55"/>
        <end position="353"/>
    </location>
</feature>
<dbReference type="Proteomes" id="UP000461880">
    <property type="component" value="Unassembled WGS sequence"/>
</dbReference>
<dbReference type="Gene3D" id="3.20.20.80">
    <property type="entry name" value="Glycosidases"/>
    <property type="match status" value="1"/>
</dbReference>
<gene>
    <name evidence="9" type="ORF">FYJ51_08050</name>
</gene>
<comment type="caution">
    <text evidence="9">The sequence shown here is derived from an EMBL/GenBank/DDBJ whole genome shotgun (WGS) entry which is preliminary data.</text>
</comment>
<dbReference type="EMBL" id="VUMN01000018">
    <property type="protein sequence ID" value="MSS58860.1"/>
    <property type="molecule type" value="Genomic_DNA"/>
</dbReference>
<dbReference type="SUPFAM" id="SSF51445">
    <property type="entry name" value="(Trans)glycosidases"/>
    <property type="match status" value="1"/>
</dbReference>
<dbReference type="GO" id="GO:0030245">
    <property type="term" value="P:cellulose catabolic process"/>
    <property type="evidence" value="ECO:0007669"/>
    <property type="project" value="UniProtKB-KW"/>
</dbReference>
<name>A0A7X2NSX8_9FIRM</name>
<organism evidence="9 10">
    <name type="scientific">Stecheria intestinalis</name>
    <dbReference type="NCBI Taxonomy" id="2606630"/>
    <lineage>
        <taxon>Bacteria</taxon>
        <taxon>Bacillati</taxon>
        <taxon>Bacillota</taxon>
        <taxon>Erysipelotrichia</taxon>
        <taxon>Erysipelotrichales</taxon>
        <taxon>Erysipelotrichaceae</taxon>
        <taxon>Stecheria</taxon>
    </lineage>
</organism>
<accession>A0A7X2NSX8</accession>
<keyword evidence="3" id="KW-0136">Cellulose degradation</keyword>
<reference evidence="9 10" key="1">
    <citation type="submission" date="2019-08" db="EMBL/GenBank/DDBJ databases">
        <title>In-depth cultivation of the pig gut microbiome towards novel bacterial diversity and tailored functional studies.</title>
        <authorList>
            <person name="Wylensek D."/>
            <person name="Hitch T.C.A."/>
            <person name="Clavel T."/>
        </authorList>
    </citation>
    <scope>NUCLEOTIDE SEQUENCE [LARGE SCALE GENOMIC DNA]</scope>
    <source>
        <strain evidence="9 10">Oil+RF-744-GAM-WT-6</strain>
    </source>
</reference>
<keyword evidence="10" id="KW-1185">Reference proteome</keyword>
<dbReference type="InterPro" id="IPR017853">
    <property type="entry name" value="GH"/>
</dbReference>
<dbReference type="InterPro" id="IPR050386">
    <property type="entry name" value="Glycosyl_hydrolase_5"/>
</dbReference>
<evidence type="ECO:0000256" key="3">
    <source>
        <dbReference type="ARBA" id="ARBA00023001"/>
    </source>
</evidence>
<dbReference type="GO" id="GO:0009986">
    <property type="term" value="C:cell surface"/>
    <property type="evidence" value="ECO:0007669"/>
    <property type="project" value="TreeGrafter"/>
</dbReference>
<keyword evidence="4" id="KW-0119">Carbohydrate metabolism</keyword>
<evidence type="ECO:0000256" key="7">
    <source>
        <dbReference type="RuleBase" id="RU361153"/>
    </source>
</evidence>
<dbReference type="Pfam" id="PF00150">
    <property type="entry name" value="Cellulase"/>
    <property type="match status" value="1"/>
</dbReference>
<dbReference type="PANTHER" id="PTHR31297:SF41">
    <property type="entry name" value="ENDOGLUCANASE, PUTATIVE (AFU_ORTHOLOGUE AFUA_5G01830)-RELATED"/>
    <property type="match status" value="1"/>
</dbReference>
<dbReference type="GO" id="GO:0008422">
    <property type="term" value="F:beta-glucosidase activity"/>
    <property type="evidence" value="ECO:0007669"/>
    <property type="project" value="TreeGrafter"/>
</dbReference>
<keyword evidence="2 7" id="KW-0378">Hydrolase</keyword>